<proteinExistence type="predicted"/>
<feature type="signal peptide" evidence="2">
    <location>
        <begin position="1"/>
        <end position="20"/>
    </location>
</feature>
<protein>
    <submittedName>
        <fullName evidence="3">Uncharacterized protein</fullName>
    </submittedName>
</protein>
<feature type="compositionally biased region" description="Polar residues" evidence="1">
    <location>
        <begin position="229"/>
        <end position="243"/>
    </location>
</feature>
<dbReference type="Proteomes" id="UP001054902">
    <property type="component" value="Unassembled WGS sequence"/>
</dbReference>
<evidence type="ECO:0000256" key="2">
    <source>
        <dbReference type="SAM" id="SignalP"/>
    </source>
</evidence>
<sequence>MQFFKKGLVPLLLIFAGCEGQDEIGDQRTCKGVDGLKSKVRIFCTDVQTGVDCLSTDGKPFMTQLSDSCGTRKLKFRYKLSNKNDDVEVRVNTNTKILYNGKSIFTDDDDDNVVGKDIQPNQTHSGVYLADFDTCQERASFAVILKLKTTSNGSGTKRYVGCQTEIIPYVELYQADLFDPITPFPTPQKSLAPSRENTKPPLSTPPTLAPSLKPSIRTIVGEDPDDSEVSPSMAPSTSLSPSKGKSAKSSTPSMSRSPSSFPSRSSVPSTSIAPSKGTKSTCKKKSRVAVPPRCRADYDADPEPLHYRPKMTKTDVTNSVCRAAYIESSYSLFDSEVNDDIYSDTSELVASDLGLFKGLNEIQRYVGFFKDSTLFDISFTSTRSGEFDNILNIYSDENECVLTHAFVATMRTKAATDPQTMDVVIGVRTKFSIIEPGKISIRRNDVFVPRTFSKFFWGEALHTREIAFRNCNIMTESCAVEFRDNCYSIMNVDDCVIDMLALPGADRRGNVDGKSFGCRTFYSTFVGEDSEVCPSISYQPKFTSDCKLKCQNSSKLKNREMFLKEELDFFQDFSAFVGLGEDKWTSPSII</sequence>
<feature type="chain" id="PRO_5042022094" evidence="2">
    <location>
        <begin position="21"/>
        <end position="590"/>
    </location>
</feature>
<dbReference type="AlphaFoldDB" id="A0AAD3DAB8"/>
<keyword evidence="4" id="KW-1185">Reference proteome</keyword>
<evidence type="ECO:0000256" key="1">
    <source>
        <dbReference type="SAM" id="MobiDB-lite"/>
    </source>
</evidence>
<accession>A0AAD3DAB8</accession>
<name>A0AAD3DAB8_9STRA</name>
<organism evidence="3 4">
    <name type="scientific">Chaetoceros tenuissimus</name>
    <dbReference type="NCBI Taxonomy" id="426638"/>
    <lineage>
        <taxon>Eukaryota</taxon>
        <taxon>Sar</taxon>
        <taxon>Stramenopiles</taxon>
        <taxon>Ochrophyta</taxon>
        <taxon>Bacillariophyta</taxon>
        <taxon>Coscinodiscophyceae</taxon>
        <taxon>Chaetocerotophycidae</taxon>
        <taxon>Chaetocerotales</taxon>
        <taxon>Chaetocerotaceae</taxon>
        <taxon>Chaetoceros</taxon>
    </lineage>
</organism>
<evidence type="ECO:0000313" key="4">
    <source>
        <dbReference type="Proteomes" id="UP001054902"/>
    </source>
</evidence>
<dbReference type="EMBL" id="BLLK01000069">
    <property type="protein sequence ID" value="GFH60367.1"/>
    <property type="molecule type" value="Genomic_DNA"/>
</dbReference>
<dbReference type="PROSITE" id="PS51257">
    <property type="entry name" value="PROKAR_LIPOPROTEIN"/>
    <property type="match status" value="1"/>
</dbReference>
<evidence type="ECO:0000313" key="3">
    <source>
        <dbReference type="EMBL" id="GFH60367.1"/>
    </source>
</evidence>
<reference evidence="3 4" key="1">
    <citation type="journal article" date="2021" name="Sci. Rep.">
        <title>The genome of the diatom Chaetoceros tenuissimus carries an ancient integrated fragment of an extant virus.</title>
        <authorList>
            <person name="Hongo Y."/>
            <person name="Kimura K."/>
            <person name="Takaki Y."/>
            <person name="Yoshida Y."/>
            <person name="Baba S."/>
            <person name="Kobayashi G."/>
            <person name="Nagasaki K."/>
            <person name="Hano T."/>
            <person name="Tomaru Y."/>
        </authorList>
    </citation>
    <scope>NUCLEOTIDE SEQUENCE [LARGE SCALE GENOMIC DNA]</scope>
    <source>
        <strain evidence="3 4">NIES-3715</strain>
    </source>
</reference>
<keyword evidence="2" id="KW-0732">Signal</keyword>
<gene>
    <name evidence="3" type="ORF">CTEN210_16843</name>
</gene>
<feature type="region of interest" description="Disordered" evidence="1">
    <location>
        <begin position="184"/>
        <end position="288"/>
    </location>
</feature>
<feature type="compositionally biased region" description="Low complexity" evidence="1">
    <location>
        <begin position="247"/>
        <end position="280"/>
    </location>
</feature>
<comment type="caution">
    <text evidence="3">The sequence shown here is derived from an EMBL/GenBank/DDBJ whole genome shotgun (WGS) entry which is preliminary data.</text>
</comment>